<feature type="binding site" evidence="10">
    <location>
        <position position="316"/>
    </location>
    <ligand>
        <name>substrate</name>
    </ligand>
</feature>
<feature type="binding site" evidence="10">
    <location>
        <position position="325"/>
    </location>
    <ligand>
        <name>substrate</name>
    </ligand>
</feature>
<proteinExistence type="inferred from homology"/>
<evidence type="ECO:0000256" key="9">
    <source>
        <dbReference type="ARBA" id="ARBA00023285"/>
    </source>
</evidence>
<dbReference type="InterPro" id="IPR005255">
    <property type="entry name" value="PdxA_fam"/>
</dbReference>
<feature type="binding site" evidence="10">
    <location>
        <position position="216"/>
    </location>
    <ligand>
        <name>a divalent metal cation</name>
        <dbReference type="ChEBI" id="CHEBI:60240"/>
        <note>ligand shared between dimeric partners</note>
    </ligand>
</feature>
<comment type="caution">
    <text evidence="11">The sequence shown here is derived from an EMBL/GenBank/DDBJ whole genome shotgun (WGS) entry which is preliminary data.</text>
</comment>
<dbReference type="Proteomes" id="UP000364097">
    <property type="component" value="Unassembled WGS sequence"/>
</dbReference>
<dbReference type="SUPFAM" id="SSF53659">
    <property type="entry name" value="Isocitrate/Isopropylmalate dehydrogenase-like"/>
    <property type="match status" value="1"/>
</dbReference>
<evidence type="ECO:0000256" key="8">
    <source>
        <dbReference type="ARBA" id="ARBA00023096"/>
    </source>
</evidence>
<keyword evidence="4 10" id="KW-0460">Magnesium</keyword>
<evidence type="ECO:0000256" key="1">
    <source>
        <dbReference type="ARBA" id="ARBA00022490"/>
    </source>
</evidence>
<comment type="miscellaneous">
    <text evidence="10">The active site is located at the dimer interface.</text>
</comment>
<comment type="similarity">
    <text evidence="10">Belongs to the PdxA family.</text>
</comment>
<gene>
    <name evidence="10 11" type="primary">pdxA</name>
    <name evidence="11" type="ORF">A0Z09_003180</name>
</gene>
<evidence type="ECO:0000256" key="6">
    <source>
        <dbReference type="ARBA" id="ARBA00023002"/>
    </source>
</evidence>
<keyword evidence="1 10" id="KW-0963">Cytoplasm</keyword>
<evidence type="ECO:0000256" key="5">
    <source>
        <dbReference type="ARBA" id="ARBA00022857"/>
    </source>
</evidence>
<keyword evidence="5 10" id="KW-0521">NADP</keyword>
<comment type="pathway">
    <text evidence="10">Cofactor biosynthesis; pyridoxine 5'-phosphate biosynthesis; pyridoxine 5'-phosphate from D-erythrose 4-phosphate: step 4/5.</text>
</comment>
<dbReference type="Pfam" id="PF04166">
    <property type="entry name" value="PdxA"/>
    <property type="match status" value="1"/>
</dbReference>
<feature type="binding site" evidence="10">
    <location>
        <position position="299"/>
    </location>
    <ligand>
        <name>a divalent metal cation</name>
        <dbReference type="ChEBI" id="CHEBI:60240"/>
        <note>ligand shared between dimeric partners</note>
    </ligand>
</feature>
<keyword evidence="2 10" id="KW-0479">Metal-binding</keyword>
<organism evidence="11 12">
    <name type="scientific">Campylobacter subantarcticus</name>
    <dbReference type="NCBI Taxonomy" id="497724"/>
    <lineage>
        <taxon>Bacteria</taxon>
        <taxon>Pseudomonadati</taxon>
        <taxon>Campylobacterota</taxon>
        <taxon>Epsilonproteobacteria</taxon>
        <taxon>Campylobacterales</taxon>
        <taxon>Campylobacteraceae</taxon>
        <taxon>Campylobacter</taxon>
    </lineage>
</organism>
<dbReference type="EC" id="1.1.1.262" evidence="10"/>
<keyword evidence="6 10" id="KW-0560">Oxidoreductase</keyword>
<dbReference type="PANTHER" id="PTHR30004">
    <property type="entry name" value="4-HYDROXYTHREONINE-4-PHOSPHATE DEHYDROGENASE"/>
    <property type="match status" value="1"/>
</dbReference>
<dbReference type="EMBL" id="AACKMW020000021">
    <property type="protein sequence ID" value="MPB99059.1"/>
    <property type="molecule type" value="Genomic_DNA"/>
</dbReference>
<dbReference type="PANTHER" id="PTHR30004:SF6">
    <property type="entry name" value="D-THREONATE 4-PHOSPHATE DEHYDROGENASE"/>
    <property type="match status" value="1"/>
</dbReference>
<comment type="subcellular location">
    <subcellularLocation>
        <location evidence="10">Cytoplasm</location>
    </subcellularLocation>
</comment>
<dbReference type="HAMAP" id="MF_02086">
    <property type="entry name" value="PdxA_Epsilonprot"/>
    <property type="match status" value="1"/>
</dbReference>
<evidence type="ECO:0000256" key="4">
    <source>
        <dbReference type="ARBA" id="ARBA00022842"/>
    </source>
</evidence>
<comment type="catalytic activity">
    <reaction evidence="10">
        <text>4-(phosphooxy)-L-threonine + NAD(+) = 3-amino-2-oxopropyl phosphate + CO2 + NADH</text>
        <dbReference type="Rhea" id="RHEA:32275"/>
        <dbReference type="ChEBI" id="CHEBI:16526"/>
        <dbReference type="ChEBI" id="CHEBI:57279"/>
        <dbReference type="ChEBI" id="CHEBI:57540"/>
        <dbReference type="ChEBI" id="CHEBI:57945"/>
        <dbReference type="ChEBI" id="CHEBI:58452"/>
        <dbReference type="EC" id="1.1.1.262"/>
    </reaction>
</comment>
<evidence type="ECO:0000256" key="7">
    <source>
        <dbReference type="ARBA" id="ARBA00023027"/>
    </source>
</evidence>
<evidence type="ECO:0000256" key="10">
    <source>
        <dbReference type="HAMAP-Rule" id="MF_02086"/>
    </source>
</evidence>
<feature type="binding site" evidence="10">
    <location>
        <position position="177"/>
    </location>
    <ligand>
        <name>a divalent metal cation</name>
        <dbReference type="ChEBI" id="CHEBI:60240"/>
        <note>ligand shared between dimeric partners</note>
    </ligand>
</feature>
<protein>
    <recommendedName>
        <fullName evidence="10">4-hydroxythreonine-4-phosphate dehydrogenase</fullName>
        <ecNumber evidence="10">1.1.1.262</ecNumber>
    </recommendedName>
    <alternativeName>
        <fullName evidence="10">4-(phosphohydroxy)-L-threonine dehydrogenase</fullName>
    </alternativeName>
</protein>
<reference evidence="11" key="1">
    <citation type="submission" date="2019-08" db="EMBL/GenBank/DDBJ databases">
        <title>Rapid identification of Enteric Bacteria from Whole Genome Sequences (WGS) using Average Nucleotide Identity (ANI).</title>
        <authorList>
            <person name="Lane C."/>
        </authorList>
    </citation>
    <scope>NUCLEOTIDE SEQUENCE [LARGE SCALE GENOMIC DNA]</scope>
    <source>
        <strain evidence="11">2010D-8461</strain>
    </source>
</reference>
<feature type="binding site" evidence="10">
    <location>
        <position position="307"/>
    </location>
    <ligand>
        <name>substrate</name>
    </ligand>
</feature>
<dbReference type="RefSeq" id="WP_043019918.1">
    <property type="nucleotide sequence ID" value="NZ_AACKMW020000021.1"/>
</dbReference>
<evidence type="ECO:0000256" key="3">
    <source>
        <dbReference type="ARBA" id="ARBA00022833"/>
    </source>
</evidence>
<dbReference type="PROSITE" id="PS51257">
    <property type="entry name" value="PROKAR_LIPOPROTEIN"/>
    <property type="match status" value="1"/>
</dbReference>
<keyword evidence="9 10" id="KW-0170">Cobalt</keyword>
<keyword evidence="7 10" id="KW-0520">NAD</keyword>
<dbReference type="InterPro" id="IPR037539">
    <property type="entry name" value="PdxA_epsilonprot"/>
</dbReference>
<feature type="binding site" evidence="10">
    <location>
        <position position="149"/>
    </location>
    <ligand>
        <name>substrate</name>
    </ligand>
</feature>
<dbReference type="NCBIfam" id="NF003040">
    <property type="entry name" value="PRK03946.1"/>
    <property type="match status" value="1"/>
</dbReference>
<evidence type="ECO:0000256" key="2">
    <source>
        <dbReference type="ARBA" id="ARBA00022723"/>
    </source>
</evidence>
<evidence type="ECO:0000313" key="11">
    <source>
        <dbReference type="EMBL" id="MPB99059.1"/>
    </source>
</evidence>
<comment type="subunit">
    <text evidence="10">Homodimer.</text>
</comment>
<comment type="cofactor">
    <cofactor evidence="10">
        <name>Zn(2+)</name>
        <dbReference type="ChEBI" id="CHEBI:29105"/>
    </cofactor>
    <cofactor evidence="10">
        <name>Mg(2+)</name>
        <dbReference type="ChEBI" id="CHEBI:18420"/>
    </cofactor>
    <cofactor evidence="10">
        <name>Co(2+)</name>
        <dbReference type="ChEBI" id="CHEBI:48828"/>
    </cofactor>
</comment>
<dbReference type="GO" id="GO:0050570">
    <property type="term" value="F:4-hydroxythreonine-4-phosphate dehydrogenase activity"/>
    <property type="evidence" value="ECO:0007669"/>
    <property type="project" value="UniProtKB-EC"/>
</dbReference>
<keyword evidence="12" id="KW-1185">Reference proteome</keyword>
<comment type="function">
    <text evidence="10">Catalyzes the NAD(P)-dependent oxidation of 4-(phosphooxy)-L-threonine (HTP) into 2-amino-3-oxo-4-(phosphooxy)butyric acid which spontaneously decarboxylates to form 3-amino-2-oxopropyl phosphate (AHAP).</text>
</comment>
<name>A0ABW9N461_9BACT</name>
<keyword evidence="3 10" id="KW-0862">Zinc</keyword>
<accession>A0ABW9N461</accession>
<keyword evidence="8 10" id="KW-0664">Pyridoxine biosynthesis</keyword>
<feature type="binding site" evidence="10">
    <location>
        <position position="148"/>
    </location>
    <ligand>
        <name>substrate</name>
    </ligand>
</feature>
<evidence type="ECO:0000313" key="12">
    <source>
        <dbReference type="Proteomes" id="UP000364097"/>
    </source>
</evidence>
<dbReference type="Gene3D" id="3.40.718.10">
    <property type="entry name" value="Isopropylmalate Dehydrogenase"/>
    <property type="match status" value="1"/>
</dbReference>
<sequence length="366" mass="41704">MKKIAINVGDLNGIGMQILLACHDELVKICEPYYFIHHSLFQKASKLLKITPKSKINLVEICNENKNYFAFKEEKENCMIYSFSYQASGEIDPNFELNPATLDAKSGAYSFLSFEGASYCTQCFLDALVTLPINKKTWQMAGVEYKGHTEALRAFFKQDAIMMLGCDELYVALYTEHMALREVYKEIKALKLAKFLINFYQCTSFEKIGVLSFNPHASDNGVIGGEEEREIKKAIRMANVFLKDHTIGLQKLENEDFLSQKEKENLHQKNIFINEPLVADTAFTPFALSQCKRLVSMYHDLALAPLKALYFDKSVNVSLNLPIVRTSVDHGTAYDKAYKNIDINLQSYMQAVKSALHFLKIKEKTK</sequence>